<dbReference type="AlphaFoldDB" id="S5ZTY3"/>
<accession>S5ZTY3</accession>
<dbReference type="HOGENOM" id="CLU_3148162_0_0_2"/>
<keyword evidence="3" id="KW-1185">Reference proteome</keyword>
<keyword evidence="1" id="KW-1133">Transmembrane helix</keyword>
<evidence type="ECO:0000313" key="3">
    <source>
        <dbReference type="Proteomes" id="UP000015502"/>
    </source>
</evidence>
<sequence>MVEVCWVITFVSEKIPFRGRTFKRKVGITFIFLYAMVNFISLECSIID</sequence>
<dbReference type="KEGG" id="tlt:OCC_14465"/>
<proteinExistence type="predicted"/>
<gene>
    <name evidence="2" type="ORF">OCC_14465</name>
</gene>
<feature type="transmembrane region" description="Helical" evidence="1">
    <location>
        <begin position="26"/>
        <end position="47"/>
    </location>
</feature>
<evidence type="ECO:0000256" key="1">
    <source>
        <dbReference type="SAM" id="Phobius"/>
    </source>
</evidence>
<dbReference type="PaxDb" id="523849-OCC_14465"/>
<dbReference type="Proteomes" id="UP000015502">
    <property type="component" value="Chromosome"/>
</dbReference>
<organism evidence="2 3">
    <name type="scientific">Thermococcus litoralis (strain ATCC 51850 / DSM 5473 / JCM 8560 / NS-C)</name>
    <dbReference type="NCBI Taxonomy" id="523849"/>
    <lineage>
        <taxon>Archaea</taxon>
        <taxon>Methanobacteriati</taxon>
        <taxon>Methanobacteriota</taxon>
        <taxon>Thermococci</taxon>
        <taxon>Thermococcales</taxon>
        <taxon>Thermococcaceae</taxon>
        <taxon>Thermococcus</taxon>
    </lineage>
</organism>
<reference evidence="2 3" key="1">
    <citation type="journal article" date="2012" name="J. Bacteriol.">
        <title>Genome sequence of the model hyperthermophilic archaeon Thermococcus litoralis NS-C.</title>
        <authorList>
            <person name="Gardner A.F."/>
            <person name="Kumar S."/>
            <person name="Perler F.B."/>
        </authorList>
    </citation>
    <scope>NUCLEOTIDE SEQUENCE [LARGE SCALE GENOMIC DNA]</scope>
    <source>
        <strain evidence="3">ATCC 51850 / DSM 5473 / JCM 8560 / NS-C</strain>
    </source>
</reference>
<keyword evidence="1" id="KW-0812">Transmembrane</keyword>
<dbReference type="STRING" id="523849.OCC_14465"/>
<keyword evidence="1" id="KW-0472">Membrane</keyword>
<evidence type="ECO:0000313" key="2">
    <source>
        <dbReference type="EMBL" id="AGT34369.1"/>
    </source>
</evidence>
<protein>
    <submittedName>
        <fullName evidence="2">Uncharacterized protein</fullName>
    </submittedName>
</protein>
<dbReference type="EMBL" id="CP006670">
    <property type="protein sequence ID" value="AGT34369.1"/>
    <property type="molecule type" value="Genomic_DNA"/>
</dbReference>
<name>S5ZTY3_THELN</name>